<reference evidence="3 4" key="2">
    <citation type="submission" date="2016-09" db="EMBL/GenBank/DDBJ databases">
        <title>Streptomyces fradiae DSM40063, a candidate organism with high potential of specific P450 cytochromes.</title>
        <authorList>
            <person name="Grumaz C."/>
            <person name="Vainshtein Y."/>
            <person name="Kirstahler P."/>
            <person name="Sohn K."/>
        </authorList>
    </citation>
    <scope>NUCLEOTIDE SEQUENCE [LARGE SCALE GENOMIC DNA]</scope>
    <source>
        <strain evidence="3 4">DSM 40063</strain>
    </source>
</reference>
<gene>
    <name evidence="3" type="ORF">BG846_02994</name>
    <name evidence="2" type="ORF">K701_02390</name>
</gene>
<name>A0A1Y2NWF9_STRFR</name>
<sequence>MTARSLPRQLVTIGSAASRAGKGHRLRVTGLLLASLVWCLAVGACAVAHATGQTGDDRALARGPRLTAVHPGEPQTAWWKERADTVAGLQHRVVFIEPVTSRAPLPPGLDRWPAPGQAVLSQALADAGEAVVGRYGADAGRIGPEGLVWPGERFAYVRPAPARAEWSEDDRISGFGGAHRVTDDWVVDPDGFMVAVAAFAGFPAAVLMVTAARTGSHERDARTRVVHALGGTRRHMVLLSAGEAAAPVAAGAAAASAVFALAALTDVTVPLTGWTVEAAMVRSWLGVILAAVWLAALSAAVCAVAVTRAGDGRSVRAPVARRPRRRWPVLCAVGVVLAMPMEVGPLALNQHTSLLQYGVGIGLALWSLPGVVAWITTWWGRRLADRAGTRAGRLVAGRWLAAYPGVVMRLVAAVVVGVGLVSQVQLWSSRGTAATVHAQAVFDRLGSRVLVVSARSAAMEGLGAFTAELGDSRAVFSLHPGPSGGVVMTGSCQAWRLLSEPCPARATPWGGAGGDAGLKAVGTWEAANRPLLLAPGAPVARGAVARLVVVSPATDTDAAGDVKRAAYRHLGMAPYTDVIAGSRVDGSLRHGVITRWTLVLGAAGVVALALAAAVAALDAFAAVAERMVPLSVLAGNGTLFRATAWWYLTVPFALAGMLAVAVASVLGHPMVARGGAVWSGGFTWGVMAGTCVLGAVVGRVGARLVAVRTRGGL</sequence>
<feature type="transmembrane region" description="Helical" evidence="1">
    <location>
        <begin position="284"/>
        <end position="306"/>
    </location>
</feature>
<dbReference type="AlphaFoldDB" id="A0A1Y2NWF9"/>
<dbReference type="Proteomes" id="UP000731519">
    <property type="component" value="Unassembled WGS sequence"/>
</dbReference>
<dbReference type="GeneID" id="91405417"/>
<accession>A0A1Y2NWF9</accession>
<keyword evidence="1" id="KW-1133">Transmembrane helix</keyword>
<evidence type="ECO:0000256" key="1">
    <source>
        <dbReference type="SAM" id="Phobius"/>
    </source>
</evidence>
<feature type="transmembrane region" description="Helical" evidence="1">
    <location>
        <begin position="192"/>
        <end position="215"/>
    </location>
</feature>
<keyword evidence="1" id="KW-0472">Membrane</keyword>
<evidence type="ECO:0000313" key="2">
    <source>
        <dbReference type="EMBL" id="KAF0651370.1"/>
    </source>
</evidence>
<feature type="transmembrane region" description="Helical" evidence="1">
    <location>
        <begin position="644"/>
        <end position="666"/>
    </location>
</feature>
<feature type="transmembrane region" description="Helical" evidence="1">
    <location>
        <begin position="596"/>
        <end position="623"/>
    </location>
</feature>
<feature type="transmembrane region" description="Helical" evidence="1">
    <location>
        <begin position="354"/>
        <end position="379"/>
    </location>
</feature>
<evidence type="ECO:0000313" key="5">
    <source>
        <dbReference type="Proteomes" id="UP000731519"/>
    </source>
</evidence>
<evidence type="ECO:0000313" key="4">
    <source>
        <dbReference type="Proteomes" id="UP000194318"/>
    </source>
</evidence>
<reference evidence="2 5" key="1">
    <citation type="submission" date="2013-05" db="EMBL/GenBank/DDBJ databases">
        <title>Genome Sequence of Streptomyces fradiae.</title>
        <authorList>
            <person name="Kirby R."/>
        </authorList>
    </citation>
    <scope>NUCLEOTIDE SEQUENCE [LARGE SCALE GENOMIC DNA]</scope>
    <source>
        <strain evidence="2 5">ATCC 10745</strain>
    </source>
</reference>
<keyword evidence="5" id="KW-1185">Reference proteome</keyword>
<feature type="transmembrane region" description="Helical" evidence="1">
    <location>
        <begin position="236"/>
        <end position="264"/>
    </location>
</feature>
<comment type="caution">
    <text evidence="3">The sequence shown here is derived from an EMBL/GenBank/DDBJ whole genome shotgun (WGS) entry which is preliminary data.</text>
</comment>
<feature type="transmembrane region" description="Helical" evidence="1">
    <location>
        <begin position="28"/>
        <end position="50"/>
    </location>
</feature>
<proteinExistence type="predicted"/>
<dbReference type="RefSeq" id="WP_031134546.1">
    <property type="nucleotide sequence ID" value="NZ_ASYR01000003.1"/>
</dbReference>
<organism evidence="3 4">
    <name type="scientific">Streptomyces fradiae ATCC 10745 = DSM 40063</name>
    <dbReference type="NCBI Taxonomy" id="1319510"/>
    <lineage>
        <taxon>Bacteria</taxon>
        <taxon>Bacillati</taxon>
        <taxon>Actinomycetota</taxon>
        <taxon>Actinomycetes</taxon>
        <taxon>Kitasatosporales</taxon>
        <taxon>Streptomycetaceae</taxon>
        <taxon>Streptomyces</taxon>
    </lineage>
</organism>
<feature type="transmembrane region" description="Helical" evidence="1">
    <location>
        <begin position="678"/>
        <end position="700"/>
    </location>
</feature>
<dbReference type="Proteomes" id="UP000194318">
    <property type="component" value="Unassembled WGS sequence"/>
</dbReference>
<dbReference type="EMBL" id="MIFZ01000237">
    <property type="protein sequence ID" value="OSY51369.1"/>
    <property type="molecule type" value="Genomic_DNA"/>
</dbReference>
<feature type="transmembrane region" description="Helical" evidence="1">
    <location>
        <begin position="400"/>
        <end position="421"/>
    </location>
</feature>
<keyword evidence="1" id="KW-0812">Transmembrane</keyword>
<dbReference type="EMBL" id="ASYR01000003">
    <property type="protein sequence ID" value="KAF0651370.1"/>
    <property type="molecule type" value="Genomic_DNA"/>
</dbReference>
<evidence type="ECO:0000313" key="3">
    <source>
        <dbReference type="EMBL" id="OSY51369.1"/>
    </source>
</evidence>
<feature type="transmembrane region" description="Helical" evidence="1">
    <location>
        <begin position="327"/>
        <end position="348"/>
    </location>
</feature>
<protein>
    <recommendedName>
        <fullName evidence="6">FtsX-like permease family protein</fullName>
    </recommendedName>
</protein>
<evidence type="ECO:0008006" key="6">
    <source>
        <dbReference type="Google" id="ProtNLM"/>
    </source>
</evidence>